<dbReference type="PANTHER" id="PTHR21240">
    <property type="entry name" value="2-AMINO-3-CARBOXYLMUCONATE-6-SEMIALDEHYDE DECARBOXYLASE"/>
    <property type="match status" value="1"/>
</dbReference>
<dbReference type="OrthoDB" id="9799024at2"/>
<keyword evidence="1" id="KW-0456">Lyase</keyword>
<evidence type="ECO:0000256" key="1">
    <source>
        <dbReference type="ARBA" id="ARBA00023239"/>
    </source>
</evidence>
<evidence type="ECO:0000313" key="3">
    <source>
        <dbReference type="EMBL" id="PXX76798.1"/>
    </source>
</evidence>
<feature type="domain" description="Amidohydrolase-related" evidence="2">
    <location>
        <begin position="41"/>
        <end position="280"/>
    </location>
</feature>
<dbReference type="Gene3D" id="3.20.20.140">
    <property type="entry name" value="Metal-dependent hydrolases"/>
    <property type="match status" value="1"/>
</dbReference>
<dbReference type="GO" id="GO:0016831">
    <property type="term" value="F:carboxy-lyase activity"/>
    <property type="evidence" value="ECO:0007669"/>
    <property type="project" value="InterPro"/>
</dbReference>
<gene>
    <name evidence="3" type="ORF">DFR34_12152</name>
</gene>
<dbReference type="PANTHER" id="PTHR21240:SF19">
    <property type="entry name" value="CATALYTIC_ HYDROLASE"/>
    <property type="match status" value="1"/>
</dbReference>
<protein>
    <recommendedName>
        <fullName evidence="2">Amidohydrolase-related domain-containing protein</fullName>
    </recommendedName>
</protein>
<dbReference type="Proteomes" id="UP000247555">
    <property type="component" value="Unassembled WGS sequence"/>
</dbReference>
<proteinExistence type="predicted"/>
<organism evidence="3 4">
    <name type="scientific">Rivihabitans pingtungensis</name>
    <dbReference type="NCBI Taxonomy" id="1054498"/>
    <lineage>
        <taxon>Bacteria</taxon>
        <taxon>Pseudomonadati</taxon>
        <taxon>Pseudomonadota</taxon>
        <taxon>Betaproteobacteria</taxon>
        <taxon>Neisseriales</taxon>
        <taxon>Aquaspirillaceae</taxon>
        <taxon>Rivihabitans</taxon>
    </lineage>
</organism>
<dbReference type="InterPro" id="IPR032466">
    <property type="entry name" value="Metal_Hydrolase"/>
</dbReference>
<dbReference type="Pfam" id="PF04909">
    <property type="entry name" value="Amidohydro_2"/>
    <property type="match status" value="1"/>
</dbReference>
<dbReference type="InterPro" id="IPR032465">
    <property type="entry name" value="ACMSD"/>
</dbReference>
<sequence>MNVIDMRCRPAYLHDFFGATPGTAAYESARWLNRRVGSRHDEHFTPSLTREGFLQEVHAAGLRHAVVVGRHTPGQHLPNDRIQQIVADDPVLLGVGAVDPIVQGVQPALDELERAVNSLGLIGIDVEPGFGQPARHADDRAYFPVYEACAALNVPVFIMSGPTTPDPSYNDPAAIGRLAQAFPTLPIVCYHGFYPNVAGILGVAFRHENVYVVPDMYLFVAGARDYVEAGNGFLREQLLFGSSYPFRPIGQSIDDFLALGFKDGAVEAVLHDNAARLLKLGPAPAR</sequence>
<dbReference type="GO" id="GO:0016787">
    <property type="term" value="F:hydrolase activity"/>
    <property type="evidence" value="ECO:0007669"/>
    <property type="project" value="InterPro"/>
</dbReference>
<keyword evidence="4" id="KW-1185">Reference proteome</keyword>
<evidence type="ECO:0000313" key="4">
    <source>
        <dbReference type="Proteomes" id="UP000247555"/>
    </source>
</evidence>
<dbReference type="InterPro" id="IPR006680">
    <property type="entry name" value="Amidohydro-rel"/>
</dbReference>
<name>A0A318KJL8_9NEIS</name>
<dbReference type="EMBL" id="QJKI01000021">
    <property type="protein sequence ID" value="PXX76798.1"/>
    <property type="molecule type" value="Genomic_DNA"/>
</dbReference>
<comment type="caution">
    <text evidence="3">The sequence shown here is derived from an EMBL/GenBank/DDBJ whole genome shotgun (WGS) entry which is preliminary data.</text>
</comment>
<dbReference type="AlphaFoldDB" id="A0A318KJL8"/>
<accession>A0A318KJL8</accession>
<dbReference type="RefSeq" id="WP_110391652.1">
    <property type="nucleotide sequence ID" value="NZ_DALYFX010000127.1"/>
</dbReference>
<reference evidence="3 4" key="1">
    <citation type="submission" date="2018-05" db="EMBL/GenBank/DDBJ databases">
        <title>Genomic Encyclopedia of Type Strains, Phase IV (KMG-IV): sequencing the most valuable type-strain genomes for metagenomic binning, comparative biology and taxonomic classification.</title>
        <authorList>
            <person name="Goeker M."/>
        </authorList>
    </citation>
    <scope>NUCLEOTIDE SEQUENCE [LARGE SCALE GENOMIC DNA]</scope>
    <source>
        <strain evidence="3 4">DSM 29661</strain>
    </source>
</reference>
<evidence type="ECO:0000259" key="2">
    <source>
        <dbReference type="Pfam" id="PF04909"/>
    </source>
</evidence>
<dbReference type="SUPFAM" id="SSF51556">
    <property type="entry name" value="Metallo-dependent hydrolases"/>
    <property type="match status" value="1"/>
</dbReference>